<comment type="caution">
    <text evidence="5">The sequence shown here is derived from an EMBL/GenBank/DDBJ whole genome shotgun (WGS) entry which is preliminary data.</text>
</comment>
<dbReference type="PROSITE" id="PS51450">
    <property type="entry name" value="LRR"/>
    <property type="match status" value="1"/>
</dbReference>
<evidence type="ECO:0000259" key="4">
    <source>
        <dbReference type="Pfam" id="PF19087"/>
    </source>
</evidence>
<dbReference type="EMBL" id="BNJR01000017">
    <property type="protein sequence ID" value="GHP14764.1"/>
    <property type="molecule type" value="Genomic_DNA"/>
</dbReference>
<evidence type="ECO:0000256" key="1">
    <source>
        <dbReference type="ARBA" id="ARBA00022737"/>
    </source>
</evidence>
<dbReference type="InterPro" id="IPR044081">
    <property type="entry name" value="DUF5776"/>
</dbReference>
<dbReference type="Pfam" id="PF19087">
    <property type="entry name" value="DUF5776"/>
    <property type="match status" value="2"/>
</dbReference>
<evidence type="ECO:0000313" key="6">
    <source>
        <dbReference type="Proteomes" id="UP000604765"/>
    </source>
</evidence>
<sequence length="837" mass="93444">MKKPHVDNQMRPVRQLMILMALIMSMLALVIVSRPMRVQAEAQVDNSVIGRDVFNIPKGVALQYTYVHEPLTKVQGAHAWKGADYAAKIPMDAKGVDPQTKQNYIDEWMPDRGFQVFIYEGSFKKAYPSFGEFINNFTKNDMQAIETIDSTNDLQRTITNGKQVPTLYFQAMMSMKSIEGMQYATNLEKISLVPQDGLSEIAWGIHNMHSNLWDISALKNLDKLKEVILVNLSINDVSALANKPNLTTINLSFNQIADLSPLETNRNNPGLNLKHGFGYQHILLAPITLRTGTKEYTTPSFIIKDLQANNLPVSPYDSLKESNDYPSLYPSTANSQNIDPITLNWTNLLQDPEKAYGSLSSHWKDPNSDFEGWIMVPYTLSDVIGNVYVNFQLLKADGTLVTIAPGAVLSGGLTQTYDLESSPETQSALATARRNGYDRLMVIGGTGNYADFLRHDGSATAVGLTGNFEKDSKNRTIIFTTRTVEVPINYVDTNGNQIAGVSSETLKGKVDAKVTADDLNRLKKAISGYTFNHFQAADGHNIDLSAIETYGDIEKGLKLVYIKDDSQTNANSGTATGTTNDSKTNSDQKNTGSTTSQSDKTATTSESGKGTRKGEAVYALKKVYLYKNQDFKKSERLASYAKKPRINRPMFVVIGYGQSKAGNNRYKVRDVNHHSKTAGKVGYLTTKWDYVRPVYYHSSHQTLTVINPKGVNEYRNKNLTGKVRNFKQGIQLKVKGFVKHRLTTRYLLTNGNYVTGNRKLVMAGKVAQAKQIRVKKTIYRYNNANFGKRLKRINPGTILKVKKWEYTQPYSLTSFGAKRYQVVGGYVTGNERYVSVK</sequence>
<gene>
    <name evidence="5" type="ORF">YK48G_21890</name>
</gene>
<reference evidence="5 6" key="1">
    <citation type="journal article" date="2021" name="Int. J. Syst. Evol. Microbiol.">
        <title>Lentilactobacillus fungorum sp. nov., isolated from spent mushroom substrates.</title>
        <authorList>
            <person name="Tohno M."/>
            <person name="Tanizawa Y."/>
            <person name="Kojima Y."/>
            <person name="Sakamoto M."/>
            <person name="Ohkuma M."/>
            <person name="Kobayashi H."/>
        </authorList>
    </citation>
    <scope>NUCLEOTIDE SEQUENCE [LARGE SCALE GENOMIC DNA]</scope>
    <source>
        <strain evidence="5 6">YK48G</strain>
    </source>
</reference>
<keyword evidence="1" id="KW-0677">Repeat</keyword>
<dbReference type="InterPro" id="IPR001611">
    <property type="entry name" value="Leu-rich_rpt"/>
</dbReference>
<organism evidence="5 6">
    <name type="scientific">Lentilactobacillus fungorum</name>
    <dbReference type="NCBI Taxonomy" id="2201250"/>
    <lineage>
        <taxon>Bacteria</taxon>
        <taxon>Bacillati</taxon>
        <taxon>Bacillota</taxon>
        <taxon>Bacilli</taxon>
        <taxon>Lactobacillales</taxon>
        <taxon>Lactobacillaceae</taxon>
        <taxon>Lentilactobacillus</taxon>
    </lineage>
</organism>
<feature type="region of interest" description="Disordered" evidence="2">
    <location>
        <begin position="568"/>
        <end position="611"/>
    </location>
</feature>
<proteinExistence type="predicted"/>
<dbReference type="SUPFAM" id="SSF52058">
    <property type="entry name" value="L domain-like"/>
    <property type="match status" value="1"/>
</dbReference>
<dbReference type="InterPro" id="IPR032675">
    <property type="entry name" value="LRR_dom_sf"/>
</dbReference>
<feature type="compositionally biased region" description="Low complexity" evidence="2">
    <location>
        <begin position="568"/>
        <end position="580"/>
    </location>
</feature>
<feature type="domain" description="MucBP" evidence="3">
    <location>
        <begin position="486"/>
        <end position="539"/>
    </location>
</feature>
<dbReference type="Gene3D" id="3.80.10.10">
    <property type="entry name" value="Ribonuclease Inhibitor"/>
    <property type="match status" value="1"/>
</dbReference>
<keyword evidence="6" id="KW-1185">Reference proteome</keyword>
<feature type="domain" description="DUF5776" evidence="4">
    <location>
        <begin position="769"/>
        <end position="834"/>
    </location>
</feature>
<dbReference type="Pfam" id="PF06458">
    <property type="entry name" value="MucBP"/>
    <property type="match status" value="1"/>
</dbReference>
<name>A0ABQ3W405_9LACO</name>
<evidence type="ECO:0000259" key="3">
    <source>
        <dbReference type="Pfam" id="PF06458"/>
    </source>
</evidence>
<dbReference type="InterPro" id="IPR009459">
    <property type="entry name" value="MucBP_dom"/>
</dbReference>
<evidence type="ECO:0000313" key="5">
    <source>
        <dbReference type="EMBL" id="GHP14764.1"/>
    </source>
</evidence>
<dbReference type="Proteomes" id="UP000604765">
    <property type="component" value="Unassembled WGS sequence"/>
</dbReference>
<dbReference type="Gene3D" id="3.10.20.320">
    <property type="entry name" value="Putative peptidoglycan bound protein (lpxtg motif)"/>
    <property type="match status" value="1"/>
</dbReference>
<accession>A0ABQ3W405</accession>
<feature type="compositionally biased region" description="Polar residues" evidence="2">
    <location>
        <begin position="581"/>
        <end position="608"/>
    </location>
</feature>
<protein>
    <submittedName>
        <fullName evidence="5">Uncharacterized protein</fullName>
    </submittedName>
</protein>
<evidence type="ECO:0000256" key="2">
    <source>
        <dbReference type="SAM" id="MobiDB-lite"/>
    </source>
</evidence>
<feature type="domain" description="DUF5776" evidence="4">
    <location>
        <begin position="695"/>
        <end position="761"/>
    </location>
</feature>